<dbReference type="SUPFAM" id="SSF56300">
    <property type="entry name" value="Metallo-dependent phosphatases"/>
    <property type="match status" value="1"/>
</dbReference>
<organism evidence="6 7">
    <name type="scientific">Clostridium aminobutyricum</name>
    <dbReference type="NCBI Taxonomy" id="33953"/>
    <lineage>
        <taxon>Bacteria</taxon>
        <taxon>Bacillati</taxon>
        <taxon>Bacillota</taxon>
        <taxon>Clostridia</taxon>
        <taxon>Eubacteriales</taxon>
        <taxon>Clostridiaceae</taxon>
        <taxon>Clostridium</taxon>
    </lineage>
</organism>
<dbReference type="EMBL" id="JAFJZZ010000001">
    <property type="protein sequence ID" value="MBN7772323.1"/>
    <property type="molecule type" value="Genomic_DNA"/>
</dbReference>
<dbReference type="EC" id="3.1.4.-" evidence="4"/>
<evidence type="ECO:0000256" key="3">
    <source>
        <dbReference type="ARBA" id="ARBA00022801"/>
    </source>
</evidence>
<accession>A0A939D7T1</accession>
<name>A0A939D7T1_CLOAM</name>
<evidence type="ECO:0000256" key="4">
    <source>
        <dbReference type="RuleBase" id="RU362039"/>
    </source>
</evidence>
<dbReference type="RefSeq" id="WP_206581133.1">
    <property type="nucleotide sequence ID" value="NZ_JAFJZZ010000001.1"/>
</dbReference>
<sequence length="149" mass="16772">MKKILIISDTHGLLRDEVKAELSASDCIIHAGDMNTPSVLQALNEQGNLFVVRGNNDKEWAENLPKILTIAIEGIQILIVHNKKDVPKDLTDIDVVIYGHSHKYDAKVIDGVLWLNPGSCGKRRFDLEISMCRLYIDQGTYKFEKIVIT</sequence>
<dbReference type="NCBIfam" id="TIGR00040">
    <property type="entry name" value="yfcE"/>
    <property type="match status" value="1"/>
</dbReference>
<dbReference type="PANTHER" id="PTHR11124">
    <property type="entry name" value="VACUOLAR SORTING PROTEIN VPS29"/>
    <property type="match status" value="1"/>
</dbReference>
<evidence type="ECO:0000313" key="7">
    <source>
        <dbReference type="Proteomes" id="UP000664545"/>
    </source>
</evidence>
<dbReference type="PROSITE" id="PS01269">
    <property type="entry name" value="UPF0025"/>
    <property type="match status" value="1"/>
</dbReference>
<keyword evidence="3" id="KW-0378">Hydrolase</keyword>
<dbReference type="Pfam" id="PF12850">
    <property type="entry name" value="Metallophos_2"/>
    <property type="match status" value="1"/>
</dbReference>
<evidence type="ECO:0000256" key="1">
    <source>
        <dbReference type="ARBA" id="ARBA00008950"/>
    </source>
</evidence>
<evidence type="ECO:0000313" key="6">
    <source>
        <dbReference type="EMBL" id="MBN7772323.1"/>
    </source>
</evidence>
<keyword evidence="2 4" id="KW-0479">Metal-binding</keyword>
<dbReference type="GO" id="GO:0016787">
    <property type="term" value="F:hydrolase activity"/>
    <property type="evidence" value="ECO:0007669"/>
    <property type="project" value="UniProtKB-UniRule"/>
</dbReference>
<dbReference type="Proteomes" id="UP000664545">
    <property type="component" value="Unassembled WGS sequence"/>
</dbReference>
<dbReference type="InterPro" id="IPR024654">
    <property type="entry name" value="Calcineurin-like_PHP_lpxH"/>
</dbReference>
<dbReference type="InterPro" id="IPR020935">
    <property type="entry name" value="PdiEstase_YfcE_CS"/>
</dbReference>
<protein>
    <recommendedName>
        <fullName evidence="4">Phosphoesterase</fullName>
        <ecNumber evidence="4">3.1.4.-</ecNumber>
    </recommendedName>
</protein>
<dbReference type="Gene3D" id="3.60.21.10">
    <property type="match status" value="1"/>
</dbReference>
<gene>
    <name evidence="6" type="ORF">JYB65_03015</name>
</gene>
<evidence type="ECO:0000256" key="2">
    <source>
        <dbReference type="ARBA" id="ARBA00022723"/>
    </source>
</evidence>
<dbReference type="InterPro" id="IPR000979">
    <property type="entry name" value="Phosphodiesterase_MJ0936/Vps29"/>
</dbReference>
<evidence type="ECO:0000259" key="5">
    <source>
        <dbReference type="Pfam" id="PF12850"/>
    </source>
</evidence>
<feature type="domain" description="Calcineurin-like phosphoesterase" evidence="5">
    <location>
        <begin position="3"/>
        <end position="138"/>
    </location>
</feature>
<comment type="cofactor">
    <cofactor evidence="4">
        <name>a divalent metal cation</name>
        <dbReference type="ChEBI" id="CHEBI:60240"/>
    </cofactor>
</comment>
<dbReference type="GO" id="GO:0046872">
    <property type="term" value="F:metal ion binding"/>
    <property type="evidence" value="ECO:0007669"/>
    <property type="project" value="UniProtKB-KW"/>
</dbReference>
<reference evidence="6" key="1">
    <citation type="submission" date="2021-02" db="EMBL/GenBank/DDBJ databases">
        <title>Abyssanaerobacter marinus gen.nov., sp., nov, anaerobic bacterium isolated from the Onnuri vent field of Indian Ocean and suggestion of Mogibacteriaceae fam. nov., and proposal of reclassification of ambiguous this family's genus member.</title>
        <authorList>
            <person name="Kim Y.J."/>
            <person name="Yang J.-A."/>
        </authorList>
    </citation>
    <scope>NUCLEOTIDE SEQUENCE</scope>
    <source>
        <strain evidence="6">DSM 2634</strain>
    </source>
</reference>
<comment type="caution">
    <text evidence="6">The sequence shown here is derived from an EMBL/GenBank/DDBJ whole genome shotgun (WGS) entry which is preliminary data.</text>
</comment>
<proteinExistence type="inferred from homology"/>
<keyword evidence="7" id="KW-1185">Reference proteome</keyword>
<comment type="similarity">
    <text evidence="1 4">Belongs to the metallophosphoesterase superfamily. YfcE family.</text>
</comment>
<dbReference type="InterPro" id="IPR029052">
    <property type="entry name" value="Metallo-depent_PP-like"/>
</dbReference>
<dbReference type="AlphaFoldDB" id="A0A939D7T1"/>